<evidence type="ECO:0000256" key="1">
    <source>
        <dbReference type="ARBA" id="ARBA00004430"/>
    </source>
</evidence>
<feature type="domain" description="Cytochrome b5 heme-binding" evidence="12">
    <location>
        <begin position="23"/>
        <end position="80"/>
    </location>
</feature>
<dbReference type="InterPro" id="IPR036400">
    <property type="entry name" value="Cyt_B5-like_heme/steroid_sf"/>
</dbReference>
<keyword evidence="4" id="KW-0479">Metal-binding</keyword>
<comment type="caution">
    <text evidence="13">The sequence shown here is derived from an EMBL/GenBank/DDBJ whole genome shotgun (WGS) entry which is preliminary data.</text>
</comment>
<protein>
    <recommendedName>
        <fullName evidence="8">Cytochrome b5 domain-containing protein 1</fullName>
    </recommendedName>
</protein>
<feature type="region of interest" description="Disordered" evidence="11">
    <location>
        <begin position="407"/>
        <end position="435"/>
    </location>
</feature>
<evidence type="ECO:0000256" key="4">
    <source>
        <dbReference type="ARBA" id="ARBA00022723"/>
    </source>
</evidence>
<dbReference type="Proteomes" id="UP000324800">
    <property type="component" value="Unassembled WGS sequence"/>
</dbReference>
<evidence type="ECO:0000256" key="7">
    <source>
        <dbReference type="ARBA" id="ARBA00023273"/>
    </source>
</evidence>
<evidence type="ECO:0000259" key="12">
    <source>
        <dbReference type="PROSITE" id="PS50255"/>
    </source>
</evidence>
<comment type="subcellular location">
    <subcellularLocation>
        <location evidence="1">Cytoplasm</location>
        <location evidence="1">Cytoskeleton</location>
        <location evidence="1">Cilium axoneme</location>
    </subcellularLocation>
</comment>
<evidence type="ECO:0000256" key="6">
    <source>
        <dbReference type="ARBA" id="ARBA00023212"/>
    </source>
</evidence>
<dbReference type="PROSITE" id="PS50255">
    <property type="entry name" value="CYTOCHROME_B5_2"/>
    <property type="match status" value="1"/>
</dbReference>
<evidence type="ECO:0000313" key="13">
    <source>
        <dbReference type="EMBL" id="KAA6401354.1"/>
    </source>
</evidence>
<evidence type="ECO:0000313" key="14">
    <source>
        <dbReference type="Proteomes" id="UP000324800"/>
    </source>
</evidence>
<dbReference type="OrthoDB" id="260091at2759"/>
<dbReference type="Gene3D" id="3.40.50.720">
    <property type="entry name" value="NAD(P)-binding Rossmann-like Domain"/>
    <property type="match status" value="1"/>
</dbReference>
<dbReference type="SUPFAM" id="SSF55856">
    <property type="entry name" value="Cytochrome b5-like heme/steroid binding domain"/>
    <property type="match status" value="1"/>
</dbReference>
<evidence type="ECO:0000256" key="8">
    <source>
        <dbReference type="ARBA" id="ARBA00040649"/>
    </source>
</evidence>
<evidence type="ECO:0000256" key="11">
    <source>
        <dbReference type="SAM" id="MobiDB-lite"/>
    </source>
</evidence>
<dbReference type="Gene3D" id="3.10.120.10">
    <property type="entry name" value="Cytochrome b5-like heme/steroid binding domain"/>
    <property type="match status" value="1"/>
</dbReference>
<dbReference type="GO" id="GO:0046872">
    <property type="term" value="F:metal ion binding"/>
    <property type="evidence" value="ECO:0007669"/>
    <property type="project" value="UniProtKB-KW"/>
</dbReference>
<feature type="coiled-coil region" evidence="10">
    <location>
        <begin position="295"/>
        <end position="322"/>
    </location>
</feature>
<feature type="compositionally biased region" description="Basic and acidic residues" evidence="11">
    <location>
        <begin position="407"/>
        <end position="421"/>
    </location>
</feature>
<organism evidence="13 14">
    <name type="scientific">Streblomastix strix</name>
    <dbReference type="NCBI Taxonomy" id="222440"/>
    <lineage>
        <taxon>Eukaryota</taxon>
        <taxon>Metamonada</taxon>
        <taxon>Preaxostyla</taxon>
        <taxon>Oxymonadida</taxon>
        <taxon>Streblomastigidae</taxon>
        <taxon>Streblomastix</taxon>
    </lineage>
</organism>
<keyword evidence="7" id="KW-0966">Cell projection</keyword>
<evidence type="ECO:0000256" key="5">
    <source>
        <dbReference type="ARBA" id="ARBA00023004"/>
    </source>
</evidence>
<dbReference type="InterPro" id="IPR052320">
    <property type="entry name" value="Cytochrome_b5_domain"/>
</dbReference>
<dbReference type="AlphaFoldDB" id="A0A5J4X2A3"/>
<reference evidence="13 14" key="1">
    <citation type="submission" date="2019-03" db="EMBL/GenBank/DDBJ databases">
        <title>Single cell metagenomics reveals metabolic interactions within the superorganism composed of flagellate Streblomastix strix and complex community of Bacteroidetes bacteria on its surface.</title>
        <authorList>
            <person name="Treitli S.C."/>
            <person name="Kolisko M."/>
            <person name="Husnik F."/>
            <person name="Keeling P."/>
            <person name="Hampl V."/>
        </authorList>
    </citation>
    <scope>NUCLEOTIDE SEQUENCE [LARGE SCALE GENOMIC DNA]</scope>
    <source>
        <strain evidence="13">ST1C</strain>
    </source>
</reference>
<feature type="compositionally biased region" description="Acidic residues" evidence="11">
    <location>
        <begin position="422"/>
        <end position="435"/>
    </location>
</feature>
<proteinExistence type="predicted"/>
<dbReference type="PANTHER" id="PTHR21281:SF0">
    <property type="entry name" value="CYTOCHROME B5 DOMAIN-CONTAINING PROTEIN 1"/>
    <property type="match status" value="1"/>
</dbReference>
<dbReference type="InterPro" id="IPR035985">
    <property type="entry name" value="Ubiquitin-activating_enz"/>
</dbReference>
<keyword evidence="5" id="KW-0408">Iron</keyword>
<keyword evidence="3" id="KW-0349">Heme</keyword>
<evidence type="ECO:0000256" key="3">
    <source>
        <dbReference type="ARBA" id="ARBA00022617"/>
    </source>
</evidence>
<name>A0A5J4X2A3_9EUKA</name>
<keyword evidence="13" id="KW-0969">Cilium</keyword>
<evidence type="ECO:0000256" key="10">
    <source>
        <dbReference type="SAM" id="Coils"/>
    </source>
</evidence>
<keyword evidence="13" id="KW-0282">Flagellum</keyword>
<sequence length="435" mass="50472">MSNAQEQFVLPSYESDDTVRRLPRYFSAIDVANHNSSSDCWVSFLGKVYDLTPLISEFKNDAQLVNSFLEAAGRDISHWFNPKTGNIRTELDDSSGLTEPYTAGRKILHVLPTAPRTDRPNDFVIPWYKDEKYKVGFLTKKSRKIRLHNMLNHEEHILEVCKEETLGQIRARYLEHNAHAHSYTWKHLRRVLDMHKTLEDNGIPDEDGLYEEYAIDRDVNIPTLHLYYIPHYSKPPHLGCYFCSDVVAPRNSFIDRTLDQQCTVTRPGLAPIASALAVELLVCILHNKRGPYAKAGKEYEELHELKQEKEKVKENEEFDDKQRDEINSDFEDDSASMSFVPHQIRFTLDSFSMSNYTFRPFPMCTACSAIVRTEYHRRKFDFLLEVFNNPAYLETLVGLDKMMKKAEQDESERLESIHEGIDESGEGDEDEFELI</sequence>
<dbReference type="SMART" id="SM01117">
    <property type="entry name" value="Cyt-b5"/>
    <property type="match status" value="1"/>
</dbReference>
<evidence type="ECO:0000256" key="2">
    <source>
        <dbReference type="ARBA" id="ARBA00022490"/>
    </source>
</evidence>
<dbReference type="InterPro" id="IPR001199">
    <property type="entry name" value="Cyt_B5-like_heme/steroid-bd"/>
</dbReference>
<accession>A0A5J4X2A3</accession>
<evidence type="ECO:0000256" key="9">
    <source>
        <dbReference type="ARBA" id="ARBA00046139"/>
    </source>
</evidence>
<comment type="function">
    <text evidence="9">Radial spoke stalk protein that binds heme under oxidizing conditions. Required for the coordinated beating of multiple cilia maybe by functioning in a redox signaling pathway.</text>
</comment>
<dbReference type="GO" id="GO:0005930">
    <property type="term" value="C:axoneme"/>
    <property type="evidence" value="ECO:0007669"/>
    <property type="project" value="UniProtKB-SubCell"/>
</dbReference>
<dbReference type="SUPFAM" id="SSF69572">
    <property type="entry name" value="Activating enzymes of the ubiquitin-like proteins"/>
    <property type="match status" value="1"/>
</dbReference>
<keyword evidence="2" id="KW-0963">Cytoplasm</keyword>
<dbReference type="PANTHER" id="PTHR21281">
    <property type="entry name" value="CYTOCHROME B5 DOMAIN-CONTAINING PROTEIN 1"/>
    <property type="match status" value="1"/>
</dbReference>
<gene>
    <name evidence="13" type="ORF">EZS28_003115</name>
</gene>
<dbReference type="Pfam" id="PF00173">
    <property type="entry name" value="Cyt-b5"/>
    <property type="match status" value="1"/>
</dbReference>
<keyword evidence="6" id="KW-0206">Cytoskeleton</keyword>
<dbReference type="EMBL" id="SNRW01000404">
    <property type="protein sequence ID" value="KAA6401354.1"/>
    <property type="molecule type" value="Genomic_DNA"/>
</dbReference>
<keyword evidence="10" id="KW-0175">Coiled coil</keyword>
<dbReference type="GO" id="GO:0008641">
    <property type="term" value="F:ubiquitin-like modifier activating enzyme activity"/>
    <property type="evidence" value="ECO:0007669"/>
    <property type="project" value="InterPro"/>
</dbReference>